<evidence type="ECO:0000259" key="4">
    <source>
        <dbReference type="PROSITE" id="PS01124"/>
    </source>
</evidence>
<dbReference type="InterPro" id="IPR018060">
    <property type="entry name" value="HTH_AraC"/>
</dbReference>
<dbReference type="SUPFAM" id="SSF46689">
    <property type="entry name" value="Homeodomain-like"/>
    <property type="match status" value="2"/>
</dbReference>
<dbReference type="EMBL" id="JABAIL010000009">
    <property type="protein sequence ID" value="NLR94014.1"/>
    <property type="molecule type" value="Genomic_DNA"/>
</dbReference>
<proteinExistence type="predicted"/>
<dbReference type="InterPro" id="IPR009057">
    <property type="entry name" value="Homeodomain-like_sf"/>
</dbReference>
<evidence type="ECO:0000256" key="2">
    <source>
        <dbReference type="ARBA" id="ARBA00023125"/>
    </source>
</evidence>
<dbReference type="GO" id="GO:0043565">
    <property type="term" value="F:sequence-specific DNA binding"/>
    <property type="evidence" value="ECO:0007669"/>
    <property type="project" value="InterPro"/>
</dbReference>
<protein>
    <submittedName>
        <fullName evidence="5">Helix-turn-helix transcriptional regulator</fullName>
    </submittedName>
</protein>
<sequence>MSKSTLTLSLENWNNIFQGKIVDNKIIMPDAIGVGSVIGYEVNSDIEVLSVQFILKERVEVLTETIHPISEKKAIYFGRHIDTDINVVTKVGENKYKVEKKLPLLELGAFSTNLTQNLIWSYPANVEYKIVIIRIAEGYYQSLIDRSTVLQQLFNGKEDFYVFEEFDLNMKETYDKINKLNPENIFFIDQLEALSQYLIVTFFQQLSGRNDTTEKRKYPFNIEPIFKAQEIIRNSLHEQLNIASITKQIGMSESRLRFLFKKVFDSTIHNYHIQLRLDEAKRMLKEKEKTNTTIAMDLGFSSASHFSMVFKKHFNITPKEYRNQLKGEE</sequence>
<dbReference type="Gene3D" id="1.10.10.60">
    <property type="entry name" value="Homeodomain-like"/>
    <property type="match status" value="2"/>
</dbReference>
<keyword evidence="6" id="KW-1185">Reference proteome</keyword>
<dbReference type="Proteomes" id="UP000585050">
    <property type="component" value="Unassembled WGS sequence"/>
</dbReference>
<keyword evidence="2" id="KW-0238">DNA-binding</keyword>
<evidence type="ECO:0000313" key="5">
    <source>
        <dbReference type="EMBL" id="NLR94014.1"/>
    </source>
</evidence>
<dbReference type="AlphaFoldDB" id="A0A7X8SPJ7"/>
<feature type="domain" description="HTH araC/xylS-type" evidence="4">
    <location>
        <begin position="226"/>
        <end position="324"/>
    </location>
</feature>
<dbReference type="GO" id="GO:0003700">
    <property type="term" value="F:DNA-binding transcription factor activity"/>
    <property type="evidence" value="ECO:0007669"/>
    <property type="project" value="InterPro"/>
</dbReference>
<keyword evidence="1" id="KW-0805">Transcription regulation</keyword>
<dbReference type="SMART" id="SM00342">
    <property type="entry name" value="HTH_ARAC"/>
    <property type="match status" value="1"/>
</dbReference>
<organism evidence="5 6">
    <name type="scientific">Flammeovirga agarivorans</name>
    <dbReference type="NCBI Taxonomy" id="2726742"/>
    <lineage>
        <taxon>Bacteria</taxon>
        <taxon>Pseudomonadati</taxon>
        <taxon>Bacteroidota</taxon>
        <taxon>Cytophagia</taxon>
        <taxon>Cytophagales</taxon>
        <taxon>Flammeovirgaceae</taxon>
        <taxon>Flammeovirga</taxon>
    </lineage>
</organism>
<gene>
    <name evidence="5" type="ORF">HGP29_22625</name>
</gene>
<dbReference type="InterPro" id="IPR020449">
    <property type="entry name" value="Tscrpt_reg_AraC-type_HTH"/>
</dbReference>
<accession>A0A7X8SPJ7</accession>
<evidence type="ECO:0000256" key="1">
    <source>
        <dbReference type="ARBA" id="ARBA00023015"/>
    </source>
</evidence>
<dbReference type="PANTHER" id="PTHR43280">
    <property type="entry name" value="ARAC-FAMILY TRANSCRIPTIONAL REGULATOR"/>
    <property type="match status" value="1"/>
</dbReference>
<keyword evidence="3" id="KW-0804">Transcription</keyword>
<comment type="caution">
    <text evidence="5">The sequence shown here is derived from an EMBL/GenBank/DDBJ whole genome shotgun (WGS) entry which is preliminary data.</text>
</comment>
<dbReference type="PROSITE" id="PS01124">
    <property type="entry name" value="HTH_ARAC_FAMILY_2"/>
    <property type="match status" value="1"/>
</dbReference>
<name>A0A7X8SPJ7_9BACT</name>
<reference evidence="5 6" key="1">
    <citation type="submission" date="2020-04" db="EMBL/GenBank/DDBJ databases">
        <title>Flammeovirga sp. SR4, a novel species isolated from seawater.</title>
        <authorList>
            <person name="Wang X."/>
        </authorList>
    </citation>
    <scope>NUCLEOTIDE SEQUENCE [LARGE SCALE GENOMIC DNA]</scope>
    <source>
        <strain evidence="5 6">SR4</strain>
    </source>
</reference>
<dbReference type="PANTHER" id="PTHR43280:SF2">
    <property type="entry name" value="HTH-TYPE TRANSCRIPTIONAL REGULATOR EXSA"/>
    <property type="match status" value="1"/>
</dbReference>
<dbReference type="PRINTS" id="PR00032">
    <property type="entry name" value="HTHARAC"/>
</dbReference>
<dbReference type="Pfam" id="PF12833">
    <property type="entry name" value="HTH_18"/>
    <property type="match status" value="1"/>
</dbReference>
<evidence type="ECO:0000256" key="3">
    <source>
        <dbReference type="ARBA" id="ARBA00023163"/>
    </source>
</evidence>
<evidence type="ECO:0000313" key="6">
    <source>
        <dbReference type="Proteomes" id="UP000585050"/>
    </source>
</evidence>
<dbReference type="RefSeq" id="WP_168884727.1">
    <property type="nucleotide sequence ID" value="NZ_JABAIL010000009.1"/>
</dbReference>